<sequence length="307" mass="34552">MGTLIVLRHVRVENANAIAGLTYGFPAITHFLGYTHALSRKLQQSHGLNLTNCGVVCHQQQLHAYSSGRDYAFALTRNPLTKEAKTASFNEEGRMHITISLLMECHGTVVNGDHGAKALETHLAGLCPTLRLAGGVITDIGAIKVMGTPEKTEDLRKLMRRLLPGFALLDRSELLANHYQTLCESNPQAELIDAWLDFAAMKYQALSEQDPQWRYQPKPAAGYLVPIQIGYRAISPLYAPGEVEKSRDPTTPFRFAEPVYGVGEWRSLHRITDLNQLLWQYHHQNDDYLCRSSVPVFTEDYQYNEED</sequence>
<proteinExistence type="predicted"/>
<gene>
    <name evidence="1" type="ORF">FHU10_1469</name>
</gene>
<dbReference type="EMBL" id="VISQ01000001">
    <property type="protein sequence ID" value="TVZ69005.1"/>
    <property type="molecule type" value="Genomic_DNA"/>
</dbReference>
<dbReference type="CDD" id="cd09736">
    <property type="entry name" value="Csy2_I-F"/>
    <property type="match status" value="1"/>
</dbReference>
<accession>A0A542BJ09</accession>
<organism evidence="1">
    <name type="scientific">Serratia fonticola</name>
    <dbReference type="NCBI Taxonomy" id="47917"/>
    <lineage>
        <taxon>Bacteria</taxon>
        <taxon>Pseudomonadati</taxon>
        <taxon>Pseudomonadota</taxon>
        <taxon>Gammaproteobacteria</taxon>
        <taxon>Enterobacterales</taxon>
        <taxon>Yersiniaceae</taxon>
        <taxon>Serratia</taxon>
    </lineage>
</organism>
<evidence type="ECO:0000313" key="1">
    <source>
        <dbReference type="EMBL" id="TVZ69005.1"/>
    </source>
</evidence>
<dbReference type="NCBIfam" id="TIGR02565">
    <property type="entry name" value="cas_Csy2"/>
    <property type="match status" value="1"/>
</dbReference>
<name>A0A542BJ09_SERFO</name>
<dbReference type="OrthoDB" id="1550641at2"/>
<reference evidence="1" key="2">
    <citation type="submission" date="2019-08" db="EMBL/GenBank/DDBJ databases">
        <title>Investigation of anaerobic lignin degradation for improved lignocellulosic biofuels.</title>
        <authorList>
            <person name="Deangelis K.PhD."/>
        </authorList>
    </citation>
    <scope>NUCLEOTIDE SEQUENCE [LARGE SCALE GENOMIC DNA]</scope>
    <source>
        <strain evidence="1">128R</strain>
    </source>
</reference>
<dbReference type="AlphaFoldDB" id="A0A542BJ09"/>
<protein>
    <submittedName>
        <fullName evidence="1">CRISPR-associated Csy2 family protein</fullName>
    </submittedName>
</protein>
<dbReference type="InterPro" id="IPR013398">
    <property type="entry name" value="CRISPR-assoc_prot_Csy2"/>
</dbReference>
<dbReference type="Pfam" id="PF09614">
    <property type="entry name" value="Cas_Csy2"/>
    <property type="match status" value="1"/>
</dbReference>
<comment type="caution">
    <text evidence="1">The sequence shown here is derived from an EMBL/GenBank/DDBJ whole genome shotgun (WGS) entry which is preliminary data.</text>
</comment>
<reference evidence="1" key="1">
    <citation type="submission" date="2019-06" db="EMBL/GenBank/DDBJ databases">
        <authorList>
            <person name="Deangelis K."/>
            <person name="Huntemann M."/>
            <person name="Clum A."/>
            <person name="Pillay M."/>
            <person name="Palaniappan K."/>
            <person name="Varghese N."/>
            <person name="Mikhailova N."/>
            <person name="Stamatis D."/>
            <person name="Reddy T."/>
            <person name="Daum C."/>
            <person name="Shapiro N."/>
            <person name="Ivanova N."/>
            <person name="Kyrpides N."/>
            <person name="Woyke T."/>
        </authorList>
    </citation>
    <scope>NUCLEOTIDE SEQUENCE [LARGE SCALE GENOMIC DNA]</scope>
    <source>
        <strain evidence="1">128R</strain>
    </source>
</reference>